<protein>
    <submittedName>
        <fullName evidence="1">Uncharacterized protein</fullName>
    </submittedName>
</protein>
<evidence type="ECO:0000313" key="1">
    <source>
        <dbReference type="EMBL" id="CCQ66130.1"/>
    </source>
</evidence>
<reference evidence="1 2" key="2">
    <citation type="submission" date="2013-09" db="EMBL/GenBank/DDBJ databases">
        <title>Whole genome comparison of six Crocosphaera watsonii strains with differing phenotypes.</title>
        <authorList>
            <person name="Bench S.R."/>
            <person name="Heller P."/>
            <person name="Frank I."/>
            <person name="Arciniega M."/>
            <person name="Shilova I.N."/>
            <person name="Zehr J.P."/>
        </authorList>
    </citation>
    <scope>NUCLEOTIDE SEQUENCE [LARGE SCALE GENOMIC DNA]</scope>
    <source>
        <strain evidence="1 2">WH 0402</strain>
    </source>
</reference>
<gene>
    <name evidence="1" type="ORF">CWATWH0402_2451</name>
</gene>
<evidence type="ECO:0000313" key="2">
    <source>
        <dbReference type="Proteomes" id="UP000018130"/>
    </source>
</evidence>
<comment type="caution">
    <text evidence="1">The sequence shown here is derived from an EMBL/GenBank/DDBJ whole genome shotgun (WGS) entry which is preliminary data.</text>
</comment>
<sequence>MNYQAEKELALKIVTEAAKLCQRVQQTDGEKRLKRPIPVPLLWQISGRKPFYVKG</sequence>
<dbReference type="AlphaFoldDB" id="T2JLH1"/>
<proteinExistence type="predicted"/>
<organism evidence="1 2">
    <name type="scientific">Crocosphaera watsonii WH 0402</name>
    <dbReference type="NCBI Taxonomy" id="1284629"/>
    <lineage>
        <taxon>Bacteria</taxon>
        <taxon>Bacillati</taxon>
        <taxon>Cyanobacteriota</taxon>
        <taxon>Cyanophyceae</taxon>
        <taxon>Oscillatoriophycideae</taxon>
        <taxon>Chroococcales</taxon>
        <taxon>Aphanothecaceae</taxon>
        <taxon>Crocosphaera</taxon>
    </lineage>
</organism>
<dbReference type="EMBL" id="CAQN01000348">
    <property type="protein sequence ID" value="CCQ66130.1"/>
    <property type="molecule type" value="Genomic_DNA"/>
</dbReference>
<name>T2JLH1_CROWT</name>
<accession>T2JLH1</accession>
<dbReference type="Proteomes" id="UP000018130">
    <property type="component" value="Unassembled WGS sequence"/>
</dbReference>
<reference evidence="1 2" key="1">
    <citation type="submission" date="2013-01" db="EMBL/GenBank/DDBJ databases">
        <authorList>
            <person name="Bench S."/>
        </authorList>
    </citation>
    <scope>NUCLEOTIDE SEQUENCE [LARGE SCALE GENOMIC DNA]</scope>
    <source>
        <strain evidence="1 2">WH 0402</strain>
    </source>
</reference>